<dbReference type="AlphaFoldDB" id="A0A7D3XJ97"/>
<dbReference type="Proteomes" id="UP000503088">
    <property type="component" value="Chromosome"/>
</dbReference>
<proteinExistence type="predicted"/>
<dbReference type="RefSeq" id="WP_173223249.1">
    <property type="nucleotide sequence ID" value="NZ_CP048104.1"/>
</dbReference>
<keyword evidence="2" id="KW-1185">Reference proteome</keyword>
<accession>A0A7D3XJ97</accession>
<gene>
    <name evidence="1" type="ORF">GXN76_11325</name>
</gene>
<sequence>MMIRLIQAIFGKRKIIRSHIQKPLQHKGIYTYQEYMKFVLAEEEKRRAQEERKEVGKDWWDNNDDLMSA</sequence>
<dbReference type="EMBL" id="CP048104">
    <property type="protein sequence ID" value="QKG85004.1"/>
    <property type="molecule type" value="Genomic_DNA"/>
</dbReference>
<dbReference type="KEGG" id="kpul:GXN76_11325"/>
<reference evidence="1 2" key="1">
    <citation type="submission" date="2020-01" db="EMBL/GenBank/DDBJ databases">
        <authorList>
            <person name="Gulvik C.A."/>
            <person name="Batra D.G."/>
        </authorList>
    </citation>
    <scope>NUCLEOTIDE SEQUENCE [LARGE SCALE GENOMIC DNA]</scope>
    <source>
        <strain evidence="1 2">W9323</strain>
    </source>
</reference>
<evidence type="ECO:0000313" key="1">
    <source>
        <dbReference type="EMBL" id="QKG85004.1"/>
    </source>
</evidence>
<evidence type="ECO:0000313" key="2">
    <source>
        <dbReference type="Proteomes" id="UP000503088"/>
    </source>
</evidence>
<organism evidence="1 2">
    <name type="scientific">Kroppenstedtia pulmonis</name>
    <dbReference type="NCBI Taxonomy" id="1380685"/>
    <lineage>
        <taxon>Bacteria</taxon>
        <taxon>Bacillati</taxon>
        <taxon>Bacillota</taxon>
        <taxon>Bacilli</taxon>
        <taxon>Bacillales</taxon>
        <taxon>Thermoactinomycetaceae</taxon>
        <taxon>Kroppenstedtia</taxon>
    </lineage>
</organism>
<name>A0A7D3XJ97_9BACL</name>
<protein>
    <submittedName>
        <fullName evidence="1">Uncharacterized protein</fullName>
    </submittedName>
</protein>